<sequence length="160" mass="19069">MAQKAWKAFKRIWIEWKTHRNLEITWPFALLGEAAVELDDDTPGHLAYNAGGFTYTRQPLDIFRSLILYNLWTERCRKHFDDRYSLQKVLLQAWVSTVEVGMATWKAIRSHRPARAPDLQSSIELTFRKEWLHLNIFGMDNATIRWYYLPPLYFLNYSND</sequence>
<reference evidence="1" key="1">
    <citation type="submission" date="2024-02" db="EMBL/GenBank/DDBJ databases">
        <authorList>
            <consortium name="ELIXIR-Norway"/>
            <consortium name="Elixir Norway"/>
        </authorList>
    </citation>
    <scope>NUCLEOTIDE SEQUENCE</scope>
</reference>
<dbReference type="EMBL" id="OZ020098">
    <property type="protein sequence ID" value="CAK9270339.1"/>
    <property type="molecule type" value="Genomic_DNA"/>
</dbReference>
<keyword evidence="2" id="KW-1185">Reference proteome</keyword>
<dbReference type="Proteomes" id="UP001497444">
    <property type="component" value="Chromosome 3"/>
</dbReference>
<protein>
    <submittedName>
        <fullName evidence="1">Uncharacterized protein</fullName>
    </submittedName>
</protein>
<evidence type="ECO:0000313" key="2">
    <source>
        <dbReference type="Proteomes" id="UP001497444"/>
    </source>
</evidence>
<gene>
    <name evidence="1" type="ORF">CSSPJE1EN1_LOCUS15817</name>
</gene>
<proteinExistence type="predicted"/>
<organism evidence="1 2">
    <name type="scientific">Sphagnum jensenii</name>
    <dbReference type="NCBI Taxonomy" id="128206"/>
    <lineage>
        <taxon>Eukaryota</taxon>
        <taxon>Viridiplantae</taxon>
        <taxon>Streptophyta</taxon>
        <taxon>Embryophyta</taxon>
        <taxon>Bryophyta</taxon>
        <taxon>Sphagnophytina</taxon>
        <taxon>Sphagnopsida</taxon>
        <taxon>Sphagnales</taxon>
        <taxon>Sphagnaceae</taxon>
        <taxon>Sphagnum</taxon>
    </lineage>
</organism>
<name>A0ABP0WU27_9BRYO</name>
<evidence type="ECO:0000313" key="1">
    <source>
        <dbReference type="EMBL" id="CAK9270339.1"/>
    </source>
</evidence>
<accession>A0ABP0WU27</accession>